<proteinExistence type="predicted"/>
<gene>
    <name evidence="1" type="ORF">R3P38DRAFT_3610968</name>
</gene>
<name>A0AAW0A647_9AGAR</name>
<evidence type="ECO:0008006" key="3">
    <source>
        <dbReference type="Google" id="ProtNLM"/>
    </source>
</evidence>
<keyword evidence="2" id="KW-1185">Reference proteome</keyword>
<evidence type="ECO:0000313" key="1">
    <source>
        <dbReference type="EMBL" id="KAK7001702.1"/>
    </source>
</evidence>
<protein>
    <recommendedName>
        <fullName evidence="3">F-box domain-containing protein</fullName>
    </recommendedName>
</protein>
<dbReference type="EMBL" id="JAWWNJ010000082">
    <property type="protein sequence ID" value="KAK7001702.1"/>
    <property type="molecule type" value="Genomic_DNA"/>
</dbReference>
<accession>A0AAW0A647</accession>
<sequence length="539" mass="61106">MDQDTYIVPPLDPRDDLFTHNHPPQGAQIPPIMQYLERASRRLQSIDSQIAALNEERRYILKGIRSHRGVVSVVRNIPTEIWSRIFLMTRPRLAIMELPKAPWALALVSKRWRATAIGLPALWVAFGFETTGHYNFEEYFIEPDDSPQALGRTMEQLRRAGNMPLEVTIDGSLNKITKSLDALCDVCERWDTLSCPWSGKPKLVFLKKIEHRLHLLRRVVVAPQLEDGRCLTLEFNTPSNGDAILSVAFNFAADNSTFSPSAIPGHRVDWSALTHCATRLRVDDFSTFMQGASSLVDCRIRLAIEPDWQSANPYQIPSCSGMFHLPHLERLRINLPSYLQSMRAPRLRELALDCYREREQTTYIVDFLARSSCTLLRLSLFELEPALDLFSGLRALTELTVVRASEYYTHSVIEHLLGDTNSVLSTPVLPNLAALSVDHLRSWSLASATRLISARSDNNAETQPIVFLGMFLDTHDRDKYQTKFPRTEAVNSLRKLQANGLQLGLIKTKAKYRLMCATDPFSTRRCCTENPGTLSTVDR</sequence>
<evidence type="ECO:0000313" key="2">
    <source>
        <dbReference type="Proteomes" id="UP001362999"/>
    </source>
</evidence>
<reference evidence="1 2" key="1">
    <citation type="journal article" date="2024" name="J Genomics">
        <title>Draft genome sequencing and assembly of Favolaschia claudopus CIRM-BRFM 2984 isolated from oak limbs.</title>
        <authorList>
            <person name="Navarro D."/>
            <person name="Drula E."/>
            <person name="Chaduli D."/>
            <person name="Cazenave R."/>
            <person name="Ahrendt S."/>
            <person name="Wang J."/>
            <person name="Lipzen A."/>
            <person name="Daum C."/>
            <person name="Barry K."/>
            <person name="Grigoriev I.V."/>
            <person name="Favel A."/>
            <person name="Rosso M.N."/>
            <person name="Martin F."/>
        </authorList>
    </citation>
    <scope>NUCLEOTIDE SEQUENCE [LARGE SCALE GENOMIC DNA]</scope>
    <source>
        <strain evidence="1 2">CIRM-BRFM 2984</strain>
    </source>
</reference>
<comment type="caution">
    <text evidence="1">The sequence shown here is derived from an EMBL/GenBank/DDBJ whole genome shotgun (WGS) entry which is preliminary data.</text>
</comment>
<dbReference type="Proteomes" id="UP001362999">
    <property type="component" value="Unassembled WGS sequence"/>
</dbReference>
<dbReference type="AlphaFoldDB" id="A0AAW0A647"/>
<organism evidence="1 2">
    <name type="scientific">Favolaschia claudopus</name>
    <dbReference type="NCBI Taxonomy" id="2862362"/>
    <lineage>
        <taxon>Eukaryota</taxon>
        <taxon>Fungi</taxon>
        <taxon>Dikarya</taxon>
        <taxon>Basidiomycota</taxon>
        <taxon>Agaricomycotina</taxon>
        <taxon>Agaricomycetes</taxon>
        <taxon>Agaricomycetidae</taxon>
        <taxon>Agaricales</taxon>
        <taxon>Marasmiineae</taxon>
        <taxon>Mycenaceae</taxon>
        <taxon>Favolaschia</taxon>
    </lineage>
</organism>